<dbReference type="EMBL" id="JAEHOE010000021">
    <property type="protein sequence ID" value="KAG2496003.1"/>
    <property type="molecule type" value="Genomic_DNA"/>
</dbReference>
<feature type="compositionally biased region" description="Gly residues" evidence="1">
    <location>
        <begin position="763"/>
        <end position="775"/>
    </location>
</feature>
<comment type="caution">
    <text evidence="2">The sequence shown here is derived from an EMBL/GenBank/DDBJ whole genome shotgun (WGS) entry which is preliminary data.</text>
</comment>
<dbReference type="OrthoDB" id="551329at2759"/>
<feature type="compositionally biased region" description="Low complexity" evidence="1">
    <location>
        <begin position="1173"/>
        <end position="1188"/>
    </location>
</feature>
<organism evidence="2 3">
    <name type="scientific">Edaphochlamys debaryana</name>
    <dbReference type="NCBI Taxonomy" id="47281"/>
    <lineage>
        <taxon>Eukaryota</taxon>
        <taxon>Viridiplantae</taxon>
        <taxon>Chlorophyta</taxon>
        <taxon>core chlorophytes</taxon>
        <taxon>Chlorophyceae</taxon>
        <taxon>CS clade</taxon>
        <taxon>Chlamydomonadales</taxon>
        <taxon>Chlamydomonadales incertae sedis</taxon>
        <taxon>Edaphochlamys</taxon>
    </lineage>
</organism>
<dbReference type="Proteomes" id="UP000612055">
    <property type="component" value="Unassembled WGS sequence"/>
</dbReference>
<feature type="compositionally biased region" description="Acidic residues" evidence="1">
    <location>
        <begin position="867"/>
        <end position="879"/>
    </location>
</feature>
<feature type="compositionally biased region" description="Gly residues" evidence="1">
    <location>
        <begin position="794"/>
        <end position="808"/>
    </location>
</feature>
<evidence type="ECO:0000313" key="2">
    <source>
        <dbReference type="EMBL" id="KAG2496003.1"/>
    </source>
</evidence>
<keyword evidence="3" id="KW-1185">Reference proteome</keyword>
<feature type="region of interest" description="Disordered" evidence="1">
    <location>
        <begin position="1510"/>
        <end position="1576"/>
    </location>
</feature>
<feature type="region of interest" description="Disordered" evidence="1">
    <location>
        <begin position="1153"/>
        <end position="1210"/>
    </location>
</feature>
<name>A0A836C1V4_9CHLO</name>
<feature type="compositionally biased region" description="Low complexity" evidence="1">
    <location>
        <begin position="1227"/>
        <end position="1240"/>
    </location>
</feature>
<feature type="compositionally biased region" description="Polar residues" evidence="1">
    <location>
        <begin position="1523"/>
        <end position="1533"/>
    </location>
</feature>
<feature type="compositionally biased region" description="Pro residues" evidence="1">
    <location>
        <begin position="1322"/>
        <end position="1338"/>
    </location>
</feature>
<feature type="region of interest" description="Disordered" evidence="1">
    <location>
        <begin position="1227"/>
        <end position="1274"/>
    </location>
</feature>
<feature type="compositionally biased region" description="Gly residues" evidence="1">
    <location>
        <begin position="1352"/>
        <end position="1363"/>
    </location>
</feature>
<feature type="region of interest" description="Disordered" evidence="1">
    <location>
        <begin position="852"/>
        <end position="885"/>
    </location>
</feature>
<accession>A0A836C1V4</accession>
<evidence type="ECO:0000313" key="3">
    <source>
        <dbReference type="Proteomes" id="UP000612055"/>
    </source>
</evidence>
<feature type="region of interest" description="Disordered" evidence="1">
    <location>
        <begin position="763"/>
        <end position="815"/>
    </location>
</feature>
<feature type="region of interest" description="Disordered" evidence="1">
    <location>
        <begin position="1316"/>
        <end position="1366"/>
    </location>
</feature>
<feature type="compositionally biased region" description="Low complexity" evidence="1">
    <location>
        <begin position="1198"/>
        <end position="1210"/>
    </location>
</feature>
<sequence length="1697" mass="165621">MRLRPAGKHSSKAQDPEVALLCERVENFGRRWEVQAAAGGTSADRACLLSAAKATSQLAELLTQHRSAAHKGQTRHVAAREVPWAGLLPALTSPSAPAAARALALPATAAVAAVMAEVIPPTCCPHLIAVLDTSPSEWEEAGGGAGGRAAQQLAAGAAAASALISLVPSWRSAVLMPYWQAGNGTNRLAAHLGRCAAAVNAAPSLTAGSGAAAALAAGPGGGSGPAATLAAALRLTHTLLRLGGGIRGEVLARVRTWLPLLLDCLEAAAAAAAAAGTAAAAAGSASAAAAVDAAREAQVLALAALQLLSGSNRFWAPIVRPHSAYGGSAGGMSAPPPPPVLAERLMAALAPHLGWGSGGARQAAGQPTAALTVPPLLPAAAALLCHPGLWSSMAADAAAEAARHRVLAAALGSMTAAATARTAEAAMAVEPLLPLLAAAVLPPPVPYGSKPVEPMLLPSREAWLQALVPTLALACAPLLTGHPAAEASRLRTPGAAASSPLATTLDTGLSASTTGLGSGSGSSVDGPQLASAAGWVLLRRLAPLASAEQRQAAAALAAALAAGRPQVAAEGAEALGLAGARGLLEHFAGASEAAAPAEGRQVAVGLAALGLAPGGRQSGGATWRAMQLAGALAAVHPAAGAEDTRHGGTDGPQGRGAALTFPPHSTAWDGPRRRLFALGSCLTAAGAAAASRRSQPDAGAGAGGGGDQQPVPCLQAQLAQHACLLAVLRVTRELPYSAVRHVVSYVPGLRAAVTAMAAGGPGTGASGAGGGGSGPWQGSDQGSDSEGEQHGETDGIGGGGGRDGGEAGGRASRQATGRARLVAAVRATVAAEAACAAAAVLSACYGVLRSARASPPGSGDATLGDSDIADDGSCGDDSDVGNTTALDGPGMAAVWEAYSDAAFVFGSEPRASAADGTVTEAEAVRAPAALLAAACPALGARLRSALLPGGEGVPGEGDRGLSAPCARRWPRAVQIRADPRVPRSALRCLFAHLATGSARLPLPLPLPPALALATERPAGAAPAAAASAAGEGAAAAAEESAVAATRKEVAALASALGLHHVRALARAAPPAPGSALPPPLPHLLSLRPRHILLAPTSDPPAPAPSAVGSAPALISDASGQHTRWGVGSDARAWHPPLEAQLEAVMRWEADQDMRGCPHDNAPSTSDSPPPGSLPRRPLVASSLLQGRQSPPPPRSRQRTPSDPDASSPWPADALLAVPLLRYGPAPTAAAAPPAGADGAPSGPGPPRDGPAVTTTCDEGGGGGGGRDGGGGGGGSACTDVGPLAVHAATALLPVHRVALAAGCEYFAALERWGAGADAEGPGPGPGPDGGPGPGPGPGPGGGVAWVLRAAGSVGGPPGTGGDGTPAKAAAEAAEAVGALAVAVLRAPACDAEAMAEVLRLLHDGEPAAAAAAESASGRGGGGGRALPLVATAWSRLACAGAAKEAEAEGPLSGPRPLPAARDSDALGCAAVCAACRELRLSVRAMQACGALLLPSLERHLAARVTALLHGRTHRRHHPESGSDRSGPTPQHPSASAPVDASAHSRHQGDGRQGGGRRASDGSSSDEAGADGGGGGRRGPLPAGCLLAVARDGAVLGLTWLAVEALEELVASHGSVEARASPEWEALPDALQRAALDGWARRARAASGQAAEPAAAVPAGVAAPSGRARVGWVPGVGVGEGSGVVLAQAVGLLAGTLG</sequence>
<proteinExistence type="predicted"/>
<feature type="compositionally biased region" description="Gly residues" evidence="1">
    <location>
        <begin position="1258"/>
        <end position="1274"/>
    </location>
</feature>
<evidence type="ECO:0000256" key="1">
    <source>
        <dbReference type="SAM" id="MobiDB-lite"/>
    </source>
</evidence>
<reference evidence="2" key="1">
    <citation type="journal article" date="2020" name="bioRxiv">
        <title>Comparative genomics of Chlamydomonas.</title>
        <authorList>
            <person name="Craig R.J."/>
            <person name="Hasan A.R."/>
            <person name="Ness R.W."/>
            <person name="Keightley P.D."/>
        </authorList>
    </citation>
    <scope>NUCLEOTIDE SEQUENCE</scope>
    <source>
        <strain evidence="2">CCAP 11/70</strain>
    </source>
</reference>
<protein>
    <submittedName>
        <fullName evidence="2">Uncharacterized protein</fullName>
    </submittedName>
</protein>
<gene>
    <name evidence="2" type="ORF">HYH03_005925</name>
</gene>